<dbReference type="PANTHER" id="PTHR33908:SF11">
    <property type="entry name" value="MEMBRANE PROTEIN"/>
    <property type="match status" value="1"/>
</dbReference>
<feature type="transmembrane region" description="Helical" evidence="8">
    <location>
        <begin position="202"/>
        <end position="220"/>
    </location>
</feature>
<accession>A0A2M7IGA0</accession>
<organism evidence="9 10">
    <name type="scientific">Candidatus Portnoybacteria bacterium CG_4_8_14_3_um_filter_44_10</name>
    <dbReference type="NCBI Taxonomy" id="1974802"/>
    <lineage>
        <taxon>Bacteria</taxon>
        <taxon>Candidatus Portnoyibacteriota</taxon>
    </lineage>
</organism>
<feature type="transmembrane region" description="Helical" evidence="8">
    <location>
        <begin position="374"/>
        <end position="394"/>
    </location>
</feature>
<evidence type="ECO:0000313" key="10">
    <source>
        <dbReference type="Proteomes" id="UP000231280"/>
    </source>
</evidence>
<evidence type="ECO:0000256" key="2">
    <source>
        <dbReference type="ARBA" id="ARBA00022475"/>
    </source>
</evidence>
<feature type="transmembrane region" description="Helical" evidence="8">
    <location>
        <begin position="140"/>
        <end position="157"/>
    </location>
</feature>
<gene>
    <name evidence="9" type="ORF">CO002_01390</name>
</gene>
<evidence type="ECO:0000256" key="1">
    <source>
        <dbReference type="ARBA" id="ARBA00004651"/>
    </source>
</evidence>
<comment type="caution">
    <text evidence="9">The sequence shown here is derived from an EMBL/GenBank/DDBJ whole genome shotgun (WGS) entry which is preliminary data.</text>
</comment>
<evidence type="ECO:0000256" key="6">
    <source>
        <dbReference type="ARBA" id="ARBA00022989"/>
    </source>
</evidence>
<dbReference type="GO" id="GO:0009103">
    <property type="term" value="P:lipopolysaccharide biosynthetic process"/>
    <property type="evidence" value="ECO:0007669"/>
    <property type="project" value="UniProtKB-ARBA"/>
</dbReference>
<keyword evidence="3" id="KW-0328">Glycosyltransferase</keyword>
<feature type="transmembrane region" description="Helical" evidence="8">
    <location>
        <begin position="178"/>
        <end position="196"/>
    </location>
</feature>
<feature type="transmembrane region" description="Helical" evidence="8">
    <location>
        <begin position="261"/>
        <end position="283"/>
    </location>
</feature>
<sequence>MEKTSRNQIILLILILAIAAFFRFYKLTEVPPGLYPDVAINGNDAATALANHNFRVFYPENNGREGLFINAIAVGFAFFGISVWSIKIVAAIIGFLTVLGLYLMLKELFRGKKQSNLIALLSSFFLAASFWHILFSRIGFRAIMVPFFLVWGFYCLFKAMRMMRIEHTNDANKFRRDTRLILHTLYFILSGVLFGLGFHTYISYRVVPAIWMIVLLIEIYKQGLSERSAHYNYWPRLKARITNYDLRFTNRIKNIFIGDGWWFWGIGLLAIIFAALPIVLYFYHNPQDFMGRSTQVSIFASENPVKQLAVNTVKTLGMFNVSGDCNWRHNYACQPEIFWPVGILFLIGLATAFKQFFKGLFLLKRQETDNNQNIGWSSAQISLFLLTWFFSLLLPEILSSEGLPHSLRAIGAIPPVFIFSGMGGVWLIEK</sequence>
<evidence type="ECO:0000256" key="7">
    <source>
        <dbReference type="ARBA" id="ARBA00023136"/>
    </source>
</evidence>
<dbReference type="GO" id="GO:0005886">
    <property type="term" value="C:plasma membrane"/>
    <property type="evidence" value="ECO:0007669"/>
    <property type="project" value="UniProtKB-SubCell"/>
</dbReference>
<evidence type="ECO:0000256" key="8">
    <source>
        <dbReference type="SAM" id="Phobius"/>
    </source>
</evidence>
<feature type="transmembrane region" description="Helical" evidence="8">
    <location>
        <begin position="117"/>
        <end position="134"/>
    </location>
</feature>
<keyword evidence="2" id="KW-1003">Cell membrane</keyword>
<feature type="transmembrane region" description="Helical" evidence="8">
    <location>
        <begin position="406"/>
        <end position="428"/>
    </location>
</feature>
<dbReference type="GO" id="GO:0016763">
    <property type="term" value="F:pentosyltransferase activity"/>
    <property type="evidence" value="ECO:0007669"/>
    <property type="project" value="TreeGrafter"/>
</dbReference>
<protein>
    <submittedName>
        <fullName evidence="9">Uncharacterized protein</fullName>
    </submittedName>
</protein>
<proteinExistence type="predicted"/>
<keyword evidence="7 8" id="KW-0472">Membrane</keyword>
<evidence type="ECO:0000313" key="9">
    <source>
        <dbReference type="EMBL" id="PIW75556.1"/>
    </source>
</evidence>
<keyword evidence="4" id="KW-0808">Transferase</keyword>
<dbReference type="EMBL" id="PFGX01000037">
    <property type="protein sequence ID" value="PIW75556.1"/>
    <property type="molecule type" value="Genomic_DNA"/>
</dbReference>
<feature type="transmembrane region" description="Helical" evidence="8">
    <location>
        <begin position="72"/>
        <end position="105"/>
    </location>
</feature>
<feature type="transmembrane region" description="Helical" evidence="8">
    <location>
        <begin position="9"/>
        <end position="25"/>
    </location>
</feature>
<dbReference type="InterPro" id="IPR050297">
    <property type="entry name" value="LipidA_mod_glycosyltrf_83"/>
</dbReference>
<keyword evidence="6 8" id="KW-1133">Transmembrane helix</keyword>
<dbReference type="PANTHER" id="PTHR33908">
    <property type="entry name" value="MANNOSYLTRANSFERASE YKCB-RELATED"/>
    <property type="match status" value="1"/>
</dbReference>
<evidence type="ECO:0000256" key="4">
    <source>
        <dbReference type="ARBA" id="ARBA00022679"/>
    </source>
</evidence>
<comment type="subcellular location">
    <subcellularLocation>
        <location evidence="1">Cell membrane</location>
        <topology evidence="1">Multi-pass membrane protein</topology>
    </subcellularLocation>
</comment>
<dbReference type="Proteomes" id="UP000231280">
    <property type="component" value="Unassembled WGS sequence"/>
</dbReference>
<reference evidence="10" key="1">
    <citation type="submission" date="2017-09" db="EMBL/GenBank/DDBJ databases">
        <title>Depth-based differentiation of microbial function through sediment-hosted aquifers and enrichment of novel symbionts in the deep terrestrial subsurface.</title>
        <authorList>
            <person name="Probst A.J."/>
            <person name="Ladd B."/>
            <person name="Jarett J.K."/>
            <person name="Geller-Mcgrath D.E."/>
            <person name="Sieber C.M.K."/>
            <person name="Emerson J.B."/>
            <person name="Anantharaman K."/>
            <person name="Thomas B.C."/>
            <person name="Malmstrom R."/>
            <person name="Stieglmeier M."/>
            <person name="Klingl A."/>
            <person name="Woyke T."/>
            <person name="Ryan C.M."/>
            <person name="Banfield J.F."/>
        </authorList>
    </citation>
    <scope>NUCLEOTIDE SEQUENCE [LARGE SCALE GENOMIC DNA]</scope>
</reference>
<feature type="transmembrane region" description="Helical" evidence="8">
    <location>
        <begin position="337"/>
        <end position="353"/>
    </location>
</feature>
<evidence type="ECO:0000256" key="5">
    <source>
        <dbReference type="ARBA" id="ARBA00022692"/>
    </source>
</evidence>
<dbReference type="AlphaFoldDB" id="A0A2M7IGA0"/>
<evidence type="ECO:0000256" key="3">
    <source>
        <dbReference type="ARBA" id="ARBA00022676"/>
    </source>
</evidence>
<feature type="non-terminal residue" evidence="9">
    <location>
        <position position="430"/>
    </location>
</feature>
<name>A0A2M7IGA0_9BACT</name>
<keyword evidence="5 8" id="KW-0812">Transmembrane</keyword>